<dbReference type="Pfam" id="PF13175">
    <property type="entry name" value="AAA_15"/>
    <property type="match status" value="1"/>
</dbReference>
<evidence type="ECO:0000259" key="1">
    <source>
        <dbReference type="Pfam" id="PF13175"/>
    </source>
</evidence>
<dbReference type="RefSeq" id="WP_113992589.1">
    <property type="nucleotide sequence ID" value="NZ_JAWHPP010000013.1"/>
</dbReference>
<feature type="domain" description="Endonuclease GajA/Old nuclease/RecF-like AAA" evidence="1">
    <location>
        <begin position="1"/>
        <end position="48"/>
    </location>
</feature>
<dbReference type="Pfam" id="PF13304">
    <property type="entry name" value="AAA_21"/>
    <property type="match status" value="1"/>
</dbReference>
<dbReference type="AlphaFoldDB" id="A0A367G3T0"/>
<dbReference type="InterPro" id="IPR051396">
    <property type="entry name" value="Bact_Antivir_Def_Nuclease"/>
</dbReference>
<organism evidence="3 4">
    <name type="scientific">Faecalibacterium prausnitzii</name>
    <dbReference type="NCBI Taxonomy" id="853"/>
    <lineage>
        <taxon>Bacteria</taxon>
        <taxon>Bacillati</taxon>
        <taxon>Bacillota</taxon>
        <taxon>Clostridia</taxon>
        <taxon>Eubacteriales</taxon>
        <taxon>Oscillospiraceae</taxon>
        <taxon>Faecalibacterium</taxon>
    </lineage>
</organism>
<dbReference type="CDD" id="cd00267">
    <property type="entry name" value="ABC_ATPase"/>
    <property type="match status" value="1"/>
</dbReference>
<reference evidence="3 4" key="1">
    <citation type="submission" date="2018-03" db="EMBL/GenBank/DDBJ databases">
        <title>Complete genome sequencing of Faecalibacterium prausnitzii strains isolated from the human gut.</title>
        <authorList>
            <person name="Fitzgerald B.C."/>
            <person name="Shkoporov A.N."/>
            <person name="Ross P.R."/>
            <person name="Hill C."/>
        </authorList>
    </citation>
    <scope>NUCLEOTIDE SEQUENCE [LARGE SCALE GENOMIC DNA]</scope>
    <source>
        <strain evidence="3 4">ATCC 27768</strain>
    </source>
</reference>
<dbReference type="Proteomes" id="UP000252378">
    <property type="component" value="Unassembled WGS sequence"/>
</dbReference>
<name>A0A367G3T0_9FIRM</name>
<dbReference type="PANTHER" id="PTHR43581:SF4">
    <property type="entry name" value="ATP_GTP PHOSPHATASE"/>
    <property type="match status" value="1"/>
</dbReference>
<dbReference type="Gene3D" id="3.40.50.300">
    <property type="entry name" value="P-loop containing nucleotide triphosphate hydrolases"/>
    <property type="match status" value="2"/>
</dbReference>
<dbReference type="GO" id="GO:0005524">
    <property type="term" value="F:ATP binding"/>
    <property type="evidence" value="ECO:0007669"/>
    <property type="project" value="InterPro"/>
</dbReference>
<evidence type="ECO:0000259" key="2">
    <source>
        <dbReference type="Pfam" id="PF13304"/>
    </source>
</evidence>
<feature type="domain" description="ATPase AAA-type core" evidence="2">
    <location>
        <begin position="159"/>
        <end position="303"/>
    </location>
</feature>
<dbReference type="EMBL" id="PXUP01000015">
    <property type="protein sequence ID" value="RCH44539.1"/>
    <property type="molecule type" value="Genomic_DNA"/>
</dbReference>
<dbReference type="GO" id="GO:0016887">
    <property type="term" value="F:ATP hydrolysis activity"/>
    <property type="evidence" value="ECO:0007669"/>
    <property type="project" value="InterPro"/>
</dbReference>
<dbReference type="SUPFAM" id="SSF52540">
    <property type="entry name" value="P-loop containing nucleoside triphosphate hydrolases"/>
    <property type="match status" value="1"/>
</dbReference>
<comment type="caution">
    <text evidence="3">The sequence shown here is derived from an EMBL/GenBank/DDBJ whole genome shotgun (WGS) entry which is preliminary data.</text>
</comment>
<accession>A0A367G3T0</accession>
<dbReference type="InterPro" id="IPR041685">
    <property type="entry name" value="AAA_GajA/Old/RecF-like"/>
</dbReference>
<gene>
    <name evidence="3" type="ORF">C7J97_10830</name>
</gene>
<dbReference type="InterPro" id="IPR027417">
    <property type="entry name" value="P-loop_NTPase"/>
</dbReference>
<sequence>MVKQVKIERFKSISSATLDLSKINVLVGTNNAGKSSVLQALQFATSVAQTAKTYSQNVKFDKNGVWATSVYPDQLVYSPVKDPYTLAQGGVLKEDSDLGIAVSFLEDSGDIATATFRKGRNKNIAARFEGANVGQKLASLEAPFCMYVPGLAGIPFEEEIRTVGVVRRIAAKGDSNTVFRNVINLLSQDHEGWCRFLTDIKVIFPEIEFEINARPEVDGFIDIKFRLTSSAPLLPIDLAGTGVLQATQIAAYVNYFKPALLLLDEPDSHLHPDNQRALATLLVSISDKTQTTVLISTHSRHLMAALQEDAKFFLVKNGTVSDSEYNHYIGLLELGALDEYDHIRNGDLKYIILTEDSSETSHKYLRGILEASGYARDEFQIYSYNSVTKIDSAKMFAQFLLDINPDLRIIVYRDRDGLYDDEVSETKRAIEFDSRVTCVISKFNDVEMYYCDENHVCEICNRLSLPLTISEAQEFLLSSINEQDEKSKNKFFTHRLSLNKNKSDGSFITIAQSKYDENKRVYAYGKTIAGVLKSKLQQKFGRNIDLYQVTPYLSESQFSAVVASNHS</sequence>
<dbReference type="InterPro" id="IPR003959">
    <property type="entry name" value="ATPase_AAA_core"/>
</dbReference>
<protein>
    <submittedName>
        <fullName evidence="3">ATPase</fullName>
    </submittedName>
</protein>
<proteinExistence type="predicted"/>
<evidence type="ECO:0000313" key="3">
    <source>
        <dbReference type="EMBL" id="RCH44539.1"/>
    </source>
</evidence>
<evidence type="ECO:0000313" key="4">
    <source>
        <dbReference type="Proteomes" id="UP000252378"/>
    </source>
</evidence>
<dbReference type="PANTHER" id="PTHR43581">
    <property type="entry name" value="ATP/GTP PHOSPHATASE"/>
    <property type="match status" value="1"/>
</dbReference>